<evidence type="ECO:0000313" key="17">
    <source>
        <dbReference type="Proteomes" id="UP000694381"/>
    </source>
</evidence>
<evidence type="ECO:0000256" key="4">
    <source>
        <dbReference type="ARBA" id="ARBA00022679"/>
    </source>
</evidence>
<dbReference type="Proteomes" id="UP000694381">
    <property type="component" value="Unassembled WGS sequence"/>
</dbReference>
<evidence type="ECO:0000256" key="1">
    <source>
        <dbReference type="ARBA" id="ARBA00004496"/>
    </source>
</evidence>
<dbReference type="RefSeq" id="XP_008821638.1">
    <property type="nucleotide sequence ID" value="XM_008823416.3"/>
</dbReference>
<evidence type="ECO:0000256" key="11">
    <source>
        <dbReference type="ARBA" id="ARBA00076282"/>
    </source>
</evidence>
<feature type="compositionally biased region" description="Acidic residues" evidence="14">
    <location>
        <begin position="140"/>
        <end position="152"/>
    </location>
</feature>
<dbReference type="Gene3D" id="3.10.110.10">
    <property type="entry name" value="Ubiquitin Conjugating Enzyme"/>
    <property type="match status" value="2"/>
</dbReference>
<dbReference type="SMART" id="SM00212">
    <property type="entry name" value="UBCc"/>
    <property type="match status" value="1"/>
</dbReference>
<keyword evidence="7" id="KW-0067">ATP-binding</keyword>
<keyword evidence="4" id="KW-0808">Transferase</keyword>
<feature type="region of interest" description="Disordered" evidence="14">
    <location>
        <begin position="127"/>
        <end position="152"/>
    </location>
</feature>
<feature type="domain" description="UBC core" evidence="15">
    <location>
        <begin position="207"/>
        <end position="371"/>
    </location>
</feature>
<keyword evidence="8" id="KW-0832">Ubl conjugation</keyword>
<organism evidence="16 17">
    <name type="scientific">Nannospalax galili</name>
    <name type="common">Northern Israeli blind subterranean mole rat</name>
    <name type="synonym">Spalax galili</name>
    <dbReference type="NCBI Taxonomy" id="1026970"/>
    <lineage>
        <taxon>Eukaryota</taxon>
        <taxon>Metazoa</taxon>
        <taxon>Chordata</taxon>
        <taxon>Craniata</taxon>
        <taxon>Vertebrata</taxon>
        <taxon>Euteleostomi</taxon>
        <taxon>Mammalia</taxon>
        <taxon>Eutheria</taxon>
        <taxon>Euarchontoglires</taxon>
        <taxon>Glires</taxon>
        <taxon>Rodentia</taxon>
        <taxon>Myomorpha</taxon>
        <taxon>Muroidea</taxon>
        <taxon>Spalacidae</taxon>
        <taxon>Spalacinae</taxon>
        <taxon>Nannospalax</taxon>
    </lineage>
</organism>
<evidence type="ECO:0000256" key="14">
    <source>
        <dbReference type="SAM" id="MobiDB-lite"/>
    </source>
</evidence>
<keyword evidence="3" id="KW-0963">Cytoplasm</keyword>
<gene>
    <name evidence="16" type="primary">Ube2q2</name>
</gene>
<dbReference type="InterPro" id="IPR006575">
    <property type="entry name" value="RWD_dom"/>
</dbReference>
<evidence type="ECO:0000259" key="15">
    <source>
        <dbReference type="PROSITE" id="PS50127"/>
    </source>
</evidence>
<keyword evidence="5" id="KW-0547">Nucleotide-binding</keyword>
<dbReference type="AlphaFoldDB" id="A0A8C6RIR2"/>
<evidence type="ECO:0000256" key="12">
    <source>
        <dbReference type="ARBA" id="ARBA00079384"/>
    </source>
</evidence>
<evidence type="ECO:0000256" key="3">
    <source>
        <dbReference type="ARBA" id="ARBA00022490"/>
    </source>
</evidence>
<dbReference type="PROSITE" id="PS50127">
    <property type="entry name" value="UBC_2"/>
    <property type="match status" value="1"/>
</dbReference>
<sequence>MSVSGLKAELKFLASIFDKSHERFRIVSWKLDELHCQFLVPPPPAPPGSPHSPPPPLTLHCNITESYPSSSPIWFVDSDDPNLTSVLERLEDTKNNNLLRQQLKWLICELCRLYNLPKHLDVEMLDQPLPTGQNGTTEEVTSEEEEEEEMAEDIEDLDHYEMKEEEPISGKKSEDEGIEKENLAILEKIRKTQRQDHLNGAVSGSVQASDRLMKELRDIYRSQSYKTGIYSVELINDSLYDWHVKLHKVDPDSPLHSDLQILKEKEGIEYILLNFSFKDNFPFDPPFVRVVLPVLSGGYVLGGGALCMELLTKQGWSSAYSIESVIMQINATLVKGKARVQFGANKNQYNLARAQQSYNSIVQIHEKNGWYTPPKEDG</sequence>
<evidence type="ECO:0000256" key="6">
    <source>
        <dbReference type="ARBA" id="ARBA00022786"/>
    </source>
</evidence>
<dbReference type="GO" id="GO:0005737">
    <property type="term" value="C:cytoplasm"/>
    <property type="evidence" value="ECO:0007669"/>
    <property type="project" value="UniProtKB-SubCell"/>
</dbReference>
<dbReference type="Pfam" id="PF05773">
    <property type="entry name" value="RWD"/>
    <property type="match status" value="1"/>
</dbReference>
<evidence type="ECO:0000256" key="2">
    <source>
        <dbReference type="ARBA" id="ARBA00012486"/>
    </source>
</evidence>
<dbReference type="OrthoDB" id="109543at2759"/>
<evidence type="ECO:0000256" key="7">
    <source>
        <dbReference type="ARBA" id="ARBA00022840"/>
    </source>
</evidence>
<accession>A0A8C6RIR2</accession>
<dbReference type="GO" id="GO:0061631">
    <property type="term" value="F:ubiquitin conjugating enzyme activity"/>
    <property type="evidence" value="ECO:0007669"/>
    <property type="project" value="UniProtKB-EC"/>
</dbReference>
<comment type="subcellular location">
    <subcellularLocation>
        <location evidence="1">Cytoplasm</location>
    </subcellularLocation>
</comment>
<dbReference type="FunFam" id="3.10.110.10:FF:000055">
    <property type="entry name" value="ubiquitin-conjugating enzyme E2 Q2 isoform X2"/>
    <property type="match status" value="1"/>
</dbReference>
<evidence type="ECO:0000256" key="8">
    <source>
        <dbReference type="ARBA" id="ARBA00022843"/>
    </source>
</evidence>
<keyword evidence="6" id="KW-0833">Ubl conjugation pathway</keyword>
<keyword evidence="17" id="KW-1185">Reference proteome</keyword>
<dbReference type="SUPFAM" id="SSF54495">
    <property type="entry name" value="UBC-like"/>
    <property type="match status" value="2"/>
</dbReference>
<dbReference type="GeneID" id="103726033"/>
<evidence type="ECO:0000256" key="13">
    <source>
        <dbReference type="ARBA" id="ARBA00079897"/>
    </source>
</evidence>
<evidence type="ECO:0000256" key="9">
    <source>
        <dbReference type="ARBA" id="ARBA00059410"/>
    </source>
</evidence>
<dbReference type="GeneTree" id="ENSGT00940000155357"/>
<dbReference type="CDD" id="cd23802">
    <property type="entry name" value="UBCc_UBE2Q"/>
    <property type="match status" value="1"/>
</dbReference>
<protein>
    <recommendedName>
        <fullName evidence="10">Ubiquitin-conjugating enzyme E2 Q2</fullName>
        <ecNumber evidence="2">2.3.2.23</ecNumber>
    </recommendedName>
    <alternativeName>
        <fullName evidence="13">E2 ubiquitin-conjugating enzyme Q2</fullName>
    </alternativeName>
    <alternativeName>
        <fullName evidence="11">Ubiquitin carrier protein Q2</fullName>
    </alternativeName>
    <alternativeName>
        <fullName evidence="12">Ubiquitin-protein ligase Q2</fullName>
    </alternativeName>
</protein>
<evidence type="ECO:0000313" key="16">
    <source>
        <dbReference type="Ensembl" id="ENSNGAP00000019065.1"/>
    </source>
</evidence>
<dbReference type="Ensembl" id="ENSNGAT00000024723.1">
    <property type="protein sequence ID" value="ENSNGAP00000019065.1"/>
    <property type="gene ID" value="ENSNGAG00000019001.1"/>
</dbReference>
<dbReference type="Pfam" id="PF00179">
    <property type="entry name" value="UQ_con"/>
    <property type="match status" value="1"/>
</dbReference>
<name>A0A8C6RIR2_NANGA</name>
<dbReference type="InterPro" id="IPR000608">
    <property type="entry name" value="UBC"/>
</dbReference>
<evidence type="ECO:0000256" key="10">
    <source>
        <dbReference type="ARBA" id="ARBA00073802"/>
    </source>
</evidence>
<dbReference type="GO" id="GO:0070936">
    <property type="term" value="P:protein K48-linked ubiquitination"/>
    <property type="evidence" value="ECO:0007669"/>
    <property type="project" value="Ensembl"/>
</dbReference>
<reference evidence="16" key="1">
    <citation type="submission" date="2025-08" db="UniProtKB">
        <authorList>
            <consortium name="Ensembl"/>
        </authorList>
    </citation>
    <scope>IDENTIFICATION</scope>
</reference>
<dbReference type="FunFam" id="3.10.110.10:FF:000006">
    <property type="entry name" value="Ubiquitin-conjugating enzyme E2 Q2"/>
    <property type="match status" value="1"/>
</dbReference>
<dbReference type="InterPro" id="IPR016135">
    <property type="entry name" value="UBQ-conjugating_enzyme/RWD"/>
</dbReference>
<comment type="function">
    <text evidence="9">Accepts ubiquitin from the E1 complex and catalyzes its covalent attachment to other proteins. In vitro catalyzes 'Lys-48'-linked polyubiquitination.</text>
</comment>
<reference evidence="16" key="2">
    <citation type="submission" date="2025-09" db="UniProtKB">
        <authorList>
            <consortium name="Ensembl"/>
        </authorList>
    </citation>
    <scope>IDENTIFICATION</scope>
</reference>
<dbReference type="KEGG" id="ngi:103726033"/>
<proteinExistence type="predicted"/>
<evidence type="ECO:0000256" key="5">
    <source>
        <dbReference type="ARBA" id="ARBA00022741"/>
    </source>
</evidence>
<dbReference type="GO" id="GO:0005524">
    <property type="term" value="F:ATP binding"/>
    <property type="evidence" value="ECO:0007669"/>
    <property type="project" value="UniProtKB-KW"/>
</dbReference>
<dbReference type="EC" id="2.3.2.23" evidence="2"/>
<dbReference type="CTD" id="92912"/>